<keyword evidence="6" id="KW-1185">Reference proteome</keyword>
<dbReference type="FunFam" id="1.10.10.10:FF:000357">
    <property type="entry name" value="Caffeic acid 3-O-methyltransferase"/>
    <property type="match status" value="1"/>
</dbReference>
<evidence type="ECO:0000259" key="4">
    <source>
        <dbReference type="Pfam" id="PF08100"/>
    </source>
</evidence>
<dbReference type="STRING" id="93759.A0A1R3HJF5"/>
<keyword evidence="3" id="KW-0949">S-adenosyl-L-methionine</keyword>
<protein>
    <submittedName>
        <fullName evidence="5">O-methyltransferase, family 2</fullName>
    </submittedName>
</protein>
<dbReference type="OrthoDB" id="1606438at2759"/>
<dbReference type="Pfam" id="PF08100">
    <property type="entry name" value="Dimerisation"/>
    <property type="match status" value="1"/>
</dbReference>
<dbReference type="InterPro" id="IPR036390">
    <property type="entry name" value="WH_DNA-bd_sf"/>
</dbReference>
<dbReference type="EMBL" id="AWUE01019994">
    <property type="protein sequence ID" value="OMO70438.1"/>
    <property type="molecule type" value="Genomic_DNA"/>
</dbReference>
<dbReference type="InterPro" id="IPR012967">
    <property type="entry name" value="COMT_dimerisation"/>
</dbReference>
<sequence>MVLKAAVDLDLLEIIAKATPEGRKLSPIEIASHLPTKNSDAPSIIDRILRVLASHSVLKCDVATSEDGRAQRLYGLAPIGRYFLHNDNGISLFPGLSLATSKICLESWYYLKEATLEGNIPFVKAHGMQFLSLVPKMMK</sequence>
<dbReference type="GO" id="GO:0046983">
    <property type="term" value="F:protein dimerization activity"/>
    <property type="evidence" value="ECO:0007669"/>
    <property type="project" value="InterPro"/>
</dbReference>
<dbReference type="PROSITE" id="PS51683">
    <property type="entry name" value="SAM_OMT_II"/>
    <property type="match status" value="1"/>
</dbReference>
<reference evidence="6" key="1">
    <citation type="submission" date="2013-09" db="EMBL/GenBank/DDBJ databases">
        <title>Corchorus olitorius genome sequencing.</title>
        <authorList>
            <person name="Alam M."/>
            <person name="Haque M.S."/>
            <person name="Islam M.S."/>
            <person name="Emdad E.M."/>
            <person name="Islam M.M."/>
            <person name="Ahmed B."/>
            <person name="Halim A."/>
            <person name="Hossen Q.M.M."/>
            <person name="Hossain M.Z."/>
            <person name="Ahmed R."/>
            <person name="Khan M.M."/>
            <person name="Islam R."/>
            <person name="Rashid M.M."/>
            <person name="Khan S.A."/>
            <person name="Rahman M.S."/>
            <person name="Alam M."/>
            <person name="Yahiya A.S."/>
            <person name="Khan M.S."/>
            <person name="Azam M.S."/>
            <person name="Haque T."/>
            <person name="Lashkar M.Z.H."/>
            <person name="Akhand A.I."/>
            <person name="Morshed G."/>
            <person name="Roy S."/>
            <person name="Uddin K.S."/>
            <person name="Rabeya T."/>
            <person name="Hossain A.S."/>
            <person name="Chowdhury A."/>
            <person name="Snigdha A.R."/>
            <person name="Mortoza M.S."/>
            <person name="Matin S.A."/>
            <person name="Hoque S.M.E."/>
            <person name="Islam M.K."/>
            <person name="Roy D.K."/>
            <person name="Haider R."/>
            <person name="Moosa M.M."/>
            <person name="Elias S.M."/>
            <person name="Hasan A.M."/>
            <person name="Jahan S."/>
            <person name="Shafiuddin M."/>
            <person name="Mahmood N."/>
            <person name="Shommy N.S."/>
        </authorList>
    </citation>
    <scope>NUCLEOTIDE SEQUENCE [LARGE SCALE GENOMIC DNA]</scope>
    <source>
        <strain evidence="6">cv. O-4</strain>
    </source>
</reference>
<dbReference type="InterPro" id="IPR016461">
    <property type="entry name" value="COMT-like"/>
</dbReference>
<accession>A0A1R3HJF5</accession>
<dbReference type="InterPro" id="IPR036388">
    <property type="entry name" value="WH-like_DNA-bd_sf"/>
</dbReference>
<comment type="caution">
    <text evidence="5">The sequence shown here is derived from an EMBL/GenBank/DDBJ whole genome shotgun (WGS) entry which is preliminary data.</text>
</comment>
<dbReference type="GO" id="GO:0008168">
    <property type="term" value="F:methyltransferase activity"/>
    <property type="evidence" value="ECO:0007669"/>
    <property type="project" value="UniProtKB-KW"/>
</dbReference>
<keyword evidence="2" id="KW-0808">Transferase</keyword>
<dbReference type="PANTHER" id="PTHR11746">
    <property type="entry name" value="O-METHYLTRANSFERASE"/>
    <property type="match status" value="1"/>
</dbReference>
<dbReference type="Proteomes" id="UP000187203">
    <property type="component" value="Unassembled WGS sequence"/>
</dbReference>
<dbReference type="SUPFAM" id="SSF46785">
    <property type="entry name" value="Winged helix' DNA-binding domain"/>
    <property type="match status" value="1"/>
</dbReference>
<keyword evidence="1" id="KW-0489">Methyltransferase</keyword>
<organism evidence="5 6">
    <name type="scientific">Corchorus olitorius</name>
    <dbReference type="NCBI Taxonomy" id="93759"/>
    <lineage>
        <taxon>Eukaryota</taxon>
        <taxon>Viridiplantae</taxon>
        <taxon>Streptophyta</taxon>
        <taxon>Embryophyta</taxon>
        <taxon>Tracheophyta</taxon>
        <taxon>Spermatophyta</taxon>
        <taxon>Magnoliopsida</taxon>
        <taxon>eudicotyledons</taxon>
        <taxon>Gunneridae</taxon>
        <taxon>Pentapetalae</taxon>
        <taxon>rosids</taxon>
        <taxon>malvids</taxon>
        <taxon>Malvales</taxon>
        <taxon>Malvaceae</taxon>
        <taxon>Grewioideae</taxon>
        <taxon>Apeibeae</taxon>
        <taxon>Corchorus</taxon>
    </lineage>
</organism>
<feature type="domain" description="O-methyltransferase dimerisation" evidence="4">
    <location>
        <begin position="1"/>
        <end position="85"/>
    </location>
</feature>
<name>A0A1R3HJF5_9ROSI</name>
<dbReference type="GO" id="GO:0032259">
    <property type="term" value="P:methylation"/>
    <property type="evidence" value="ECO:0007669"/>
    <property type="project" value="UniProtKB-KW"/>
</dbReference>
<evidence type="ECO:0000256" key="2">
    <source>
        <dbReference type="ARBA" id="ARBA00022679"/>
    </source>
</evidence>
<evidence type="ECO:0000256" key="3">
    <source>
        <dbReference type="ARBA" id="ARBA00022691"/>
    </source>
</evidence>
<dbReference type="Gene3D" id="1.10.10.10">
    <property type="entry name" value="Winged helix-like DNA-binding domain superfamily/Winged helix DNA-binding domain"/>
    <property type="match status" value="1"/>
</dbReference>
<evidence type="ECO:0000256" key="1">
    <source>
        <dbReference type="ARBA" id="ARBA00022603"/>
    </source>
</evidence>
<dbReference type="AlphaFoldDB" id="A0A1R3HJF5"/>
<proteinExistence type="predicted"/>
<evidence type="ECO:0000313" key="6">
    <source>
        <dbReference type="Proteomes" id="UP000187203"/>
    </source>
</evidence>
<evidence type="ECO:0000313" key="5">
    <source>
        <dbReference type="EMBL" id="OMO70438.1"/>
    </source>
</evidence>
<gene>
    <name evidence="5" type="ORF">COLO4_28597</name>
</gene>